<proteinExistence type="inferred from homology"/>
<evidence type="ECO:0000256" key="4">
    <source>
        <dbReference type="ARBA" id="ARBA00022692"/>
    </source>
</evidence>
<feature type="compositionally biased region" description="Polar residues" evidence="9">
    <location>
        <begin position="51"/>
        <end position="64"/>
    </location>
</feature>
<keyword evidence="7" id="KW-0333">Golgi apparatus</keyword>
<keyword evidence="8 10" id="KW-0472">Membrane</keyword>
<keyword evidence="4 10" id="KW-0812">Transmembrane</keyword>
<evidence type="ECO:0000256" key="2">
    <source>
        <dbReference type="ARBA" id="ARBA00009105"/>
    </source>
</evidence>
<gene>
    <name evidence="11" type="ORF">BG006_007816</name>
</gene>
<name>A0A9P5SJN1_9FUNG</name>
<feature type="region of interest" description="Disordered" evidence="9">
    <location>
        <begin position="42"/>
        <end position="73"/>
    </location>
</feature>
<dbReference type="EMBL" id="JAAAUY010000505">
    <property type="protein sequence ID" value="KAF9329098.1"/>
    <property type="molecule type" value="Genomic_DNA"/>
</dbReference>
<evidence type="ECO:0000256" key="1">
    <source>
        <dbReference type="ARBA" id="ARBA00004323"/>
    </source>
</evidence>
<dbReference type="Proteomes" id="UP000696485">
    <property type="component" value="Unassembled WGS sequence"/>
</dbReference>
<organism evidence="11 12">
    <name type="scientific">Podila minutissima</name>
    <dbReference type="NCBI Taxonomy" id="64525"/>
    <lineage>
        <taxon>Eukaryota</taxon>
        <taxon>Fungi</taxon>
        <taxon>Fungi incertae sedis</taxon>
        <taxon>Mucoromycota</taxon>
        <taxon>Mortierellomycotina</taxon>
        <taxon>Mortierellomycetes</taxon>
        <taxon>Mortierellales</taxon>
        <taxon>Mortierellaceae</taxon>
        <taxon>Podila</taxon>
    </lineage>
</organism>
<keyword evidence="5" id="KW-0735">Signal-anchor</keyword>
<feature type="transmembrane region" description="Helical" evidence="10">
    <location>
        <begin position="101"/>
        <end position="120"/>
    </location>
</feature>
<accession>A0A9P5SJN1</accession>
<dbReference type="GO" id="GO:0000026">
    <property type="term" value="F:alpha-1,2-mannosyltransferase activity"/>
    <property type="evidence" value="ECO:0007669"/>
    <property type="project" value="TreeGrafter"/>
</dbReference>
<evidence type="ECO:0000256" key="8">
    <source>
        <dbReference type="ARBA" id="ARBA00023136"/>
    </source>
</evidence>
<dbReference type="InterPro" id="IPR022751">
    <property type="entry name" value="Alpha_mannosyltransferase"/>
</dbReference>
<evidence type="ECO:0000256" key="10">
    <source>
        <dbReference type="SAM" id="Phobius"/>
    </source>
</evidence>
<reference evidence="11" key="1">
    <citation type="journal article" date="2020" name="Fungal Divers.">
        <title>Resolving the Mortierellaceae phylogeny through synthesis of multi-gene phylogenetics and phylogenomics.</title>
        <authorList>
            <person name="Vandepol N."/>
            <person name="Liber J."/>
            <person name="Desiro A."/>
            <person name="Na H."/>
            <person name="Kennedy M."/>
            <person name="Barry K."/>
            <person name="Grigoriev I.V."/>
            <person name="Miller A.N."/>
            <person name="O'Donnell K."/>
            <person name="Stajich J.E."/>
            <person name="Bonito G."/>
        </authorList>
    </citation>
    <scope>NUCLEOTIDE SEQUENCE</scope>
    <source>
        <strain evidence="11">NVP1</strain>
    </source>
</reference>
<dbReference type="GO" id="GO:0000139">
    <property type="term" value="C:Golgi membrane"/>
    <property type="evidence" value="ECO:0007669"/>
    <property type="project" value="UniProtKB-SubCell"/>
</dbReference>
<comment type="subcellular location">
    <subcellularLocation>
        <location evidence="1">Golgi apparatus membrane</location>
        <topology evidence="1">Single-pass type II membrane protein</topology>
    </subcellularLocation>
</comment>
<comment type="caution">
    <text evidence="11">The sequence shown here is derived from an EMBL/GenBank/DDBJ whole genome shotgun (WGS) entry which is preliminary data.</text>
</comment>
<protein>
    <submittedName>
        <fullName evidence="11">Uncharacterized protein</fullName>
    </submittedName>
</protein>
<evidence type="ECO:0000256" key="7">
    <source>
        <dbReference type="ARBA" id="ARBA00023034"/>
    </source>
</evidence>
<dbReference type="PANTHER" id="PTHR31646">
    <property type="entry name" value="ALPHA-1,2-MANNOSYLTRANSFERASE MNN2"/>
    <property type="match status" value="1"/>
</dbReference>
<dbReference type="PANTHER" id="PTHR31646:SF1">
    <property type="entry name" value="ALPHA-1,2-MANNOSYLTRANSFERASE MNN2"/>
    <property type="match status" value="1"/>
</dbReference>
<keyword evidence="3" id="KW-0808">Transferase</keyword>
<dbReference type="Pfam" id="PF11051">
    <property type="entry name" value="Mannosyl_trans3"/>
    <property type="match status" value="1"/>
</dbReference>
<evidence type="ECO:0000256" key="6">
    <source>
        <dbReference type="ARBA" id="ARBA00022989"/>
    </source>
</evidence>
<evidence type="ECO:0000256" key="5">
    <source>
        <dbReference type="ARBA" id="ARBA00022968"/>
    </source>
</evidence>
<evidence type="ECO:0000313" key="11">
    <source>
        <dbReference type="EMBL" id="KAF9329098.1"/>
    </source>
</evidence>
<evidence type="ECO:0000256" key="3">
    <source>
        <dbReference type="ARBA" id="ARBA00022679"/>
    </source>
</evidence>
<dbReference type="AlphaFoldDB" id="A0A9P5SJN1"/>
<evidence type="ECO:0000256" key="9">
    <source>
        <dbReference type="SAM" id="MobiDB-lite"/>
    </source>
</evidence>
<sequence length="638" mass="71220">MSFNQKRSSTSTSFSFSNNWTPRRNSSYGHIMAGTGSLPSTHTASIIPAKNTPSSTGSSNTKRFSASHPLHPQHRTQSLKAKLARVCPTLVHGTARRQRNALILFCTGGVIVLIYVLSTWDIKLSSKLIARSSSSSSSSSSPSLANGHQQFHSQHNLGHVQAQQPLVYRNLDGAEMDTKSMFLARDFGAACKSAFAVAQQHLDLETKEEREQLRLDTWKKLSKNDTYSLSLAWKRSLKQLLPNWKNYNSGWIGQGVVLTAFTDGDGQDTTENLKVQIRLIRSMSSMPIEVWFEFAEDVTEDLHEFIATFGAIVRTLEHDTSNVIHATVEVTDQDAVINLGSANPPIRSSDITEFKSRIRNNKAQIQKALTIASLINSGFEEIVYFSPSTLPMQSPRHLFQQADYIKTGALFWQHPTSPPAHDSPIWPIVQADCVTSAYQQSWSSFALKHKDSWKGLYLAWYWLTGPESAQFEKIIGHQGTDLLRLAWIAVRRSYAIVDRMPPIGLKDLSRAKGDGIGCNLGSHLYPAPHAPVLLDPKGYLQHEKQQVKLFQQSGRYGSSLGKSHEDLFVENDNVMFVDTTARGLVHAGSNDRHLHKALDLELDSLKDMTRLVQTDSYAAGSPDRVCMRIRQMQKGYRA</sequence>
<comment type="similarity">
    <text evidence="2">Belongs to the MNN1/MNT family.</text>
</comment>
<keyword evidence="12" id="KW-1185">Reference proteome</keyword>
<dbReference type="GO" id="GO:0046354">
    <property type="term" value="P:mannan biosynthetic process"/>
    <property type="evidence" value="ECO:0007669"/>
    <property type="project" value="TreeGrafter"/>
</dbReference>
<evidence type="ECO:0000313" key="12">
    <source>
        <dbReference type="Proteomes" id="UP000696485"/>
    </source>
</evidence>
<feature type="region of interest" description="Disordered" evidence="9">
    <location>
        <begin position="132"/>
        <end position="151"/>
    </location>
</feature>
<feature type="compositionally biased region" description="Low complexity" evidence="9">
    <location>
        <begin position="132"/>
        <end position="143"/>
    </location>
</feature>
<keyword evidence="6 10" id="KW-1133">Transmembrane helix</keyword>